<comment type="caution">
    <text evidence="3">The sequence shown here is derived from an EMBL/GenBank/DDBJ whole genome shotgun (WGS) entry which is preliminary data.</text>
</comment>
<evidence type="ECO:0000256" key="1">
    <source>
        <dbReference type="SAM" id="MobiDB-lite"/>
    </source>
</evidence>
<accession>A0A3E0K8S5</accession>
<keyword evidence="2" id="KW-1133">Transmembrane helix</keyword>
<organism evidence="3 4">
    <name type="scientific">Caldibacillus debilis</name>
    <dbReference type="NCBI Taxonomy" id="301148"/>
    <lineage>
        <taxon>Bacteria</taxon>
        <taxon>Bacillati</taxon>
        <taxon>Bacillota</taxon>
        <taxon>Bacilli</taxon>
        <taxon>Bacillales</taxon>
        <taxon>Bacillaceae</taxon>
        <taxon>Caldibacillus</taxon>
    </lineage>
</organism>
<evidence type="ECO:0008006" key="5">
    <source>
        <dbReference type="Google" id="ProtNLM"/>
    </source>
</evidence>
<keyword evidence="2" id="KW-0472">Membrane</keyword>
<dbReference type="RefSeq" id="WP_276642055.1">
    <property type="nucleotide sequence ID" value="NZ_QEWE01000002.1"/>
</dbReference>
<evidence type="ECO:0000313" key="4">
    <source>
        <dbReference type="Proteomes" id="UP000257014"/>
    </source>
</evidence>
<feature type="transmembrane region" description="Helical" evidence="2">
    <location>
        <begin position="32"/>
        <end position="55"/>
    </location>
</feature>
<gene>
    <name evidence="3" type="ORF">C6P37_00090</name>
</gene>
<dbReference type="AlphaFoldDB" id="A0A3E0K8S5"/>
<dbReference type="EMBL" id="QEWE01000002">
    <property type="protein sequence ID" value="REJ31596.1"/>
    <property type="molecule type" value="Genomic_DNA"/>
</dbReference>
<keyword evidence="2" id="KW-0812">Transmembrane</keyword>
<evidence type="ECO:0000313" key="3">
    <source>
        <dbReference type="EMBL" id="REJ31596.1"/>
    </source>
</evidence>
<name>A0A3E0K8S5_9BACI</name>
<proteinExistence type="predicted"/>
<dbReference type="Proteomes" id="UP000257014">
    <property type="component" value="Unassembled WGS sequence"/>
</dbReference>
<evidence type="ECO:0000256" key="2">
    <source>
        <dbReference type="SAM" id="Phobius"/>
    </source>
</evidence>
<feature type="compositionally biased region" description="Basic residues" evidence="1">
    <location>
        <begin position="1"/>
        <end position="17"/>
    </location>
</feature>
<feature type="region of interest" description="Disordered" evidence="1">
    <location>
        <begin position="1"/>
        <end position="27"/>
    </location>
</feature>
<reference evidence="3 4" key="1">
    <citation type="submission" date="2018-03" db="EMBL/GenBank/DDBJ databases">
        <authorList>
            <person name="Keele B.F."/>
        </authorList>
    </citation>
    <scope>NUCLEOTIDE SEQUENCE [LARGE SCALE GENOMIC DNA]</scope>
    <source>
        <strain evidence="3">ZCTH4_d</strain>
    </source>
</reference>
<protein>
    <recommendedName>
        <fullName evidence="5">DUF4845 domain-containing protein</fullName>
    </recommendedName>
</protein>
<sequence length="132" mass="15144">MKMISRKRAGAGRRRCGSRNGEGRRRPDAGSVYAELLLSFFVWLVIVIYVVPAFMHITVMRKELLIRNEASRLLNAQVLRANKGLPVEERIAGDSGTVFITVIEEGPEGRRVCVKYEARKEREERICEKVRR</sequence>